<dbReference type="InterPro" id="IPR058163">
    <property type="entry name" value="LysR-type_TF_proteobact-type"/>
</dbReference>
<dbReference type="Proteomes" id="UP000282656">
    <property type="component" value="Unassembled WGS sequence"/>
</dbReference>
<dbReference type="InterPro" id="IPR036388">
    <property type="entry name" value="WH-like_DNA-bd_sf"/>
</dbReference>
<evidence type="ECO:0000256" key="2">
    <source>
        <dbReference type="ARBA" id="ARBA00023015"/>
    </source>
</evidence>
<gene>
    <name evidence="6" type="ORF">D7X96_02215</name>
</gene>
<dbReference type="GO" id="GO:0003700">
    <property type="term" value="F:DNA-binding transcription factor activity"/>
    <property type="evidence" value="ECO:0007669"/>
    <property type="project" value="InterPro"/>
</dbReference>
<dbReference type="Gene3D" id="3.40.190.290">
    <property type="match status" value="1"/>
</dbReference>
<evidence type="ECO:0000313" key="7">
    <source>
        <dbReference type="Proteomes" id="UP000282656"/>
    </source>
</evidence>
<dbReference type="InterPro" id="IPR036390">
    <property type="entry name" value="WH_DNA-bd_sf"/>
</dbReference>
<keyword evidence="4" id="KW-0804">Transcription</keyword>
<organism evidence="6 7">
    <name type="scientific">Corallococcus interemptor</name>
    <dbReference type="NCBI Taxonomy" id="2316720"/>
    <lineage>
        <taxon>Bacteria</taxon>
        <taxon>Pseudomonadati</taxon>
        <taxon>Myxococcota</taxon>
        <taxon>Myxococcia</taxon>
        <taxon>Myxococcales</taxon>
        <taxon>Cystobacterineae</taxon>
        <taxon>Myxococcaceae</taxon>
        <taxon>Corallococcus</taxon>
    </lineage>
</organism>
<evidence type="ECO:0000256" key="1">
    <source>
        <dbReference type="ARBA" id="ARBA00009437"/>
    </source>
</evidence>
<comment type="caution">
    <text evidence="6">The sequence shown here is derived from an EMBL/GenBank/DDBJ whole genome shotgun (WGS) entry which is preliminary data.</text>
</comment>
<name>A0A3A8R2T2_9BACT</name>
<dbReference type="Gene3D" id="1.10.10.10">
    <property type="entry name" value="Winged helix-like DNA-binding domain superfamily/Winged helix DNA-binding domain"/>
    <property type="match status" value="1"/>
</dbReference>
<dbReference type="InterPro" id="IPR005119">
    <property type="entry name" value="LysR_subst-bd"/>
</dbReference>
<dbReference type="CDD" id="cd08474">
    <property type="entry name" value="PBP2_CrgA_like_5"/>
    <property type="match status" value="1"/>
</dbReference>
<dbReference type="PANTHER" id="PTHR30537:SF1">
    <property type="entry name" value="HTH-TYPE TRANSCRIPTIONAL REGULATOR PGRR"/>
    <property type="match status" value="1"/>
</dbReference>
<comment type="similarity">
    <text evidence="1">Belongs to the LysR transcriptional regulatory family.</text>
</comment>
<dbReference type="PRINTS" id="PR00039">
    <property type="entry name" value="HTHLYSR"/>
</dbReference>
<dbReference type="PROSITE" id="PS50931">
    <property type="entry name" value="HTH_LYSR"/>
    <property type="match status" value="1"/>
</dbReference>
<dbReference type="GO" id="GO:0006351">
    <property type="term" value="P:DNA-templated transcription"/>
    <property type="evidence" value="ECO:0007669"/>
    <property type="project" value="TreeGrafter"/>
</dbReference>
<keyword evidence="2" id="KW-0805">Transcription regulation</keyword>
<dbReference type="Pfam" id="PF00126">
    <property type="entry name" value="HTH_1"/>
    <property type="match status" value="1"/>
</dbReference>
<reference evidence="7" key="1">
    <citation type="submission" date="2018-09" db="EMBL/GenBank/DDBJ databases">
        <authorList>
            <person name="Livingstone P.G."/>
            <person name="Whitworth D.E."/>
        </authorList>
    </citation>
    <scope>NUCLEOTIDE SEQUENCE [LARGE SCALE GENOMIC DNA]</scope>
    <source>
        <strain evidence="7">AB047A</strain>
    </source>
</reference>
<proteinExistence type="inferred from homology"/>
<dbReference type="SUPFAM" id="SSF46785">
    <property type="entry name" value="Winged helix' DNA-binding domain"/>
    <property type="match status" value="1"/>
</dbReference>
<sequence length="310" mass="33697">MALTPLNALHQFLAVARHRSFAAAAAELGVSASALSHTVRQLEERLGVPLLSRTTRSVAVTAAGRRLVEQAGPGVAQALGALKDASSRPGTLTGALRLTLPATALPFVLTPLVASFRERHPQVELDLVVESRKADIVAEGFDAGIRLEEYLERDMVAVRIAPAFRFIVVGAPEYLERHGTPVKPKDLLQHDCFTYRSSNTGALLPWDLEKGSRTWRLPVRGTVTTNDERVWLGLAEAGLGLAYVLESQVEAQLKAGTLRRVLEEYAASVPGLFLYFPGRAQVSPALRAFLEHARQVLTPPPTPPSRRKGR</sequence>
<evidence type="ECO:0000313" key="6">
    <source>
        <dbReference type="EMBL" id="RKH73530.1"/>
    </source>
</evidence>
<dbReference type="OrthoDB" id="5416547at2"/>
<protein>
    <submittedName>
        <fullName evidence="6">LysR family transcriptional regulator</fullName>
    </submittedName>
</protein>
<dbReference type="RefSeq" id="WP_120551171.1">
    <property type="nucleotide sequence ID" value="NZ_RAWM01000003.1"/>
</dbReference>
<dbReference type="AlphaFoldDB" id="A0A3A8R2T2"/>
<accession>A0A3A8R2T2</accession>
<dbReference type="FunFam" id="1.10.10.10:FF:000001">
    <property type="entry name" value="LysR family transcriptional regulator"/>
    <property type="match status" value="1"/>
</dbReference>
<dbReference type="InterPro" id="IPR000847">
    <property type="entry name" value="LysR_HTH_N"/>
</dbReference>
<keyword evidence="3" id="KW-0238">DNA-binding</keyword>
<dbReference type="PANTHER" id="PTHR30537">
    <property type="entry name" value="HTH-TYPE TRANSCRIPTIONAL REGULATOR"/>
    <property type="match status" value="1"/>
</dbReference>
<dbReference type="GO" id="GO:0043565">
    <property type="term" value="F:sequence-specific DNA binding"/>
    <property type="evidence" value="ECO:0007669"/>
    <property type="project" value="TreeGrafter"/>
</dbReference>
<keyword evidence="7" id="KW-1185">Reference proteome</keyword>
<dbReference type="EMBL" id="RAWM01000003">
    <property type="protein sequence ID" value="RKH73530.1"/>
    <property type="molecule type" value="Genomic_DNA"/>
</dbReference>
<feature type="domain" description="HTH lysR-type" evidence="5">
    <location>
        <begin position="4"/>
        <end position="61"/>
    </location>
</feature>
<evidence type="ECO:0000256" key="3">
    <source>
        <dbReference type="ARBA" id="ARBA00023125"/>
    </source>
</evidence>
<evidence type="ECO:0000256" key="4">
    <source>
        <dbReference type="ARBA" id="ARBA00023163"/>
    </source>
</evidence>
<dbReference type="SUPFAM" id="SSF53850">
    <property type="entry name" value="Periplasmic binding protein-like II"/>
    <property type="match status" value="1"/>
</dbReference>
<dbReference type="Pfam" id="PF03466">
    <property type="entry name" value="LysR_substrate"/>
    <property type="match status" value="1"/>
</dbReference>
<evidence type="ECO:0000259" key="5">
    <source>
        <dbReference type="PROSITE" id="PS50931"/>
    </source>
</evidence>